<organism evidence="1">
    <name type="scientific">Abalone asfa-like virus</name>
    <dbReference type="NCBI Taxonomy" id="2839893"/>
    <lineage>
        <taxon>Viruses</taxon>
        <taxon>Varidnaviria</taxon>
        <taxon>Bamfordvirae</taxon>
        <taxon>Nucleocytoviricota</taxon>
        <taxon>Pokkesviricetes</taxon>
        <taxon>Asfuvirales</taxon>
        <taxon>Asfarviridae</taxon>
    </lineage>
</organism>
<proteinExistence type="predicted"/>
<name>A0A5K7Y386_9VIRU</name>
<sequence length="119" mass="14256">MLISLSDTITVRIDTTKKILSKYPLSSPFYMFDVLRKIFMKRYFEIFKNIQKQTYHPLLLKQIKTFLKSFDDHLRRGRDLPIPFSNWPSKVKDQLLFKNMILGLKGKHEIDEDVKISIY</sequence>
<protein>
    <submittedName>
        <fullName evidence="1">Uncharacterized protein</fullName>
    </submittedName>
</protein>
<accession>A0A5K7Y386</accession>
<reference evidence="1" key="1">
    <citation type="journal article" date="2020" name="Sci. Rep.">
        <title>A novel Asfarvirus-like virus identified as a potential cause of mass mortality of abalone.</title>
        <authorList>
            <person name="Matsuyama T."/>
            <person name="Takano T."/>
            <person name="Nishiki I."/>
            <person name="Fujiwara A."/>
            <person name="Kiryu I."/>
            <person name="Inada M."/>
            <person name="Sakai T."/>
            <person name="Terashima S."/>
            <person name="Matsuura Y."/>
            <person name="Isowa K."/>
            <person name="Nakayasu C."/>
        </authorList>
    </citation>
    <scope>NUCLEOTIDE SEQUENCE</scope>
</reference>
<evidence type="ECO:0000313" key="1">
    <source>
        <dbReference type="EMBL" id="BBO54051.1"/>
    </source>
</evidence>
<dbReference type="EMBL" id="LC506465">
    <property type="protein sequence ID" value="BBO54051.1"/>
    <property type="molecule type" value="Genomic_DNA"/>
</dbReference>